<evidence type="ECO:0000313" key="3">
    <source>
        <dbReference type="Proteomes" id="UP000295264"/>
    </source>
</evidence>
<dbReference type="Proteomes" id="UP000295264">
    <property type="component" value="Unassembled WGS sequence"/>
</dbReference>
<sequence>LPVGAVGVRAGDRLVDGPGMSKGTGWASWASWSLPESLDPVAKGTDLGKVEHVRQPDDSDC</sequence>
<dbReference type="AlphaFoldDB" id="A0A484GZV8"/>
<dbReference type="EMBL" id="QWLN02002294">
    <property type="protein sequence ID" value="TEA40716.1"/>
    <property type="molecule type" value="Genomic_DNA"/>
</dbReference>
<gene>
    <name evidence="2" type="ORF">DBR06_SOUSAS1310009</name>
</gene>
<reference evidence="2 3" key="1">
    <citation type="journal article" date="2018" name="Genomics">
        <title>Molecular footprints of inshore aquatic adaptation in Indo-Pacific humpback dolphin (Sousa chinensis).</title>
        <authorList>
            <person name="Ming Y."/>
            <person name="Jian J."/>
            <person name="Yu F."/>
            <person name="Yu X."/>
            <person name="Wang J."/>
            <person name="Liu W."/>
        </authorList>
    </citation>
    <scope>NUCLEOTIDE SEQUENCE [LARGE SCALE GENOMIC DNA]</scope>
    <source>
        <strain evidence="2">MY-2018</strain>
        <tissue evidence="2">Skin</tissue>
    </source>
</reference>
<organism evidence="2 3">
    <name type="scientific">Sousa chinensis</name>
    <name type="common">Indo-pacific humpbacked dolphin</name>
    <name type="synonym">Steno chinensis</name>
    <dbReference type="NCBI Taxonomy" id="103600"/>
    <lineage>
        <taxon>Eukaryota</taxon>
        <taxon>Metazoa</taxon>
        <taxon>Chordata</taxon>
        <taxon>Craniata</taxon>
        <taxon>Vertebrata</taxon>
        <taxon>Euteleostomi</taxon>
        <taxon>Mammalia</taxon>
        <taxon>Eutheria</taxon>
        <taxon>Laurasiatheria</taxon>
        <taxon>Artiodactyla</taxon>
        <taxon>Whippomorpha</taxon>
        <taxon>Cetacea</taxon>
        <taxon>Odontoceti</taxon>
        <taxon>Delphinidae</taxon>
        <taxon>Sousa</taxon>
    </lineage>
</organism>
<evidence type="ECO:0000256" key="1">
    <source>
        <dbReference type="SAM" id="MobiDB-lite"/>
    </source>
</evidence>
<feature type="region of interest" description="Disordered" evidence="1">
    <location>
        <begin position="41"/>
        <end position="61"/>
    </location>
</feature>
<keyword evidence="3" id="KW-1185">Reference proteome</keyword>
<feature type="non-terminal residue" evidence="2">
    <location>
        <position position="61"/>
    </location>
</feature>
<comment type="caution">
    <text evidence="2">The sequence shown here is derived from an EMBL/GenBank/DDBJ whole genome shotgun (WGS) entry which is preliminary data.</text>
</comment>
<proteinExistence type="predicted"/>
<name>A0A484GZV8_SOUCH</name>
<feature type="region of interest" description="Disordered" evidence="1">
    <location>
        <begin position="1"/>
        <end position="22"/>
    </location>
</feature>
<protein>
    <submittedName>
        <fullName evidence="2">Uncharacterized protein</fullName>
    </submittedName>
</protein>
<evidence type="ECO:0000313" key="2">
    <source>
        <dbReference type="EMBL" id="TEA40716.1"/>
    </source>
</evidence>
<feature type="non-terminal residue" evidence="2">
    <location>
        <position position="1"/>
    </location>
</feature>
<accession>A0A484GZV8</accession>
<feature type="compositionally biased region" description="Basic and acidic residues" evidence="1">
    <location>
        <begin position="46"/>
        <end position="61"/>
    </location>
</feature>